<feature type="region of interest" description="Disordered" evidence="8">
    <location>
        <begin position="246"/>
        <end position="421"/>
    </location>
</feature>
<evidence type="ECO:0000256" key="9">
    <source>
        <dbReference type="SAM" id="Phobius"/>
    </source>
</evidence>
<comment type="similarity">
    <text evidence="2">Belongs to the peptidase S54 family.</text>
</comment>
<dbReference type="PANTHER" id="PTHR43066">
    <property type="entry name" value="RHOMBOID-RELATED PROTEIN"/>
    <property type="match status" value="1"/>
</dbReference>
<evidence type="ECO:0000256" key="6">
    <source>
        <dbReference type="ARBA" id="ARBA00022989"/>
    </source>
</evidence>
<evidence type="ECO:0000256" key="8">
    <source>
        <dbReference type="SAM" id="MobiDB-lite"/>
    </source>
</evidence>
<dbReference type="OrthoDB" id="10257275at2759"/>
<organism evidence="11 12">
    <name type="scientific">Actinia tenebrosa</name>
    <name type="common">Australian red waratah sea anemone</name>
    <dbReference type="NCBI Taxonomy" id="6105"/>
    <lineage>
        <taxon>Eukaryota</taxon>
        <taxon>Metazoa</taxon>
        <taxon>Cnidaria</taxon>
        <taxon>Anthozoa</taxon>
        <taxon>Hexacorallia</taxon>
        <taxon>Actiniaria</taxon>
        <taxon>Actiniidae</taxon>
        <taxon>Actinia</taxon>
    </lineage>
</organism>
<evidence type="ECO:0000313" key="11">
    <source>
        <dbReference type="Proteomes" id="UP000515163"/>
    </source>
</evidence>
<dbReference type="InParanoid" id="A0A6P8HQH9"/>
<reference evidence="12" key="1">
    <citation type="submission" date="2025-08" db="UniProtKB">
        <authorList>
            <consortium name="RefSeq"/>
        </authorList>
    </citation>
    <scope>IDENTIFICATION</scope>
    <source>
        <tissue evidence="12">Tentacle</tissue>
    </source>
</reference>
<dbReference type="PANTHER" id="PTHR43066:SF1">
    <property type="entry name" value="RHOMBOID PROTEIN 2"/>
    <property type="match status" value="1"/>
</dbReference>
<dbReference type="GeneID" id="116291822"/>
<keyword evidence="11" id="KW-1185">Reference proteome</keyword>
<protein>
    <submittedName>
        <fullName evidence="12">Rhomboid-related protein 4-like</fullName>
    </submittedName>
</protein>
<name>A0A6P8HQH9_ACTTE</name>
<dbReference type="GO" id="GO:0006508">
    <property type="term" value="P:proteolysis"/>
    <property type="evidence" value="ECO:0007669"/>
    <property type="project" value="UniProtKB-KW"/>
</dbReference>
<evidence type="ECO:0000256" key="7">
    <source>
        <dbReference type="ARBA" id="ARBA00023136"/>
    </source>
</evidence>
<dbReference type="InterPro" id="IPR003903">
    <property type="entry name" value="UIM_dom"/>
</dbReference>
<dbReference type="FunCoup" id="A0A6P8HQH9">
    <property type="interactions" value="1230"/>
</dbReference>
<dbReference type="PROSITE" id="PS50330">
    <property type="entry name" value="UIM"/>
    <property type="match status" value="1"/>
</dbReference>
<feature type="transmembrane region" description="Helical" evidence="9">
    <location>
        <begin position="138"/>
        <end position="157"/>
    </location>
</feature>
<gene>
    <name evidence="12" type="primary">LOC116291822</name>
</gene>
<feature type="compositionally biased region" description="Polar residues" evidence="8">
    <location>
        <begin position="341"/>
        <end position="355"/>
    </location>
</feature>
<dbReference type="InterPro" id="IPR035952">
    <property type="entry name" value="Rhomboid-like_sf"/>
</dbReference>
<keyword evidence="5" id="KW-0378">Hydrolase</keyword>
<dbReference type="GO" id="GO:0016020">
    <property type="term" value="C:membrane"/>
    <property type="evidence" value="ECO:0007669"/>
    <property type="project" value="UniProtKB-SubCell"/>
</dbReference>
<dbReference type="KEGG" id="aten:116291822"/>
<keyword evidence="7 9" id="KW-0472">Membrane</keyword>
<evidence type="ECO:0000256" key="4">
    <source>
        <dbReference type="ARBA" id="ARBA00022692"/>
    </source>
</evidence>
<sequence length="421" mass="46879">MDQRRHNRGGIGLLLLFTQLYNFGFNRIPPVTLAFIAGNVGIYLRLLPNIPGLGEACVSAHHVWFNGDWKRLIYASFFHLDDWHLYYNMASFLWKGKSLESSMGSQMFLFVLSVFSVLTSAVLVGLDVALANVLNDPSYLYTCAAGFSGVIFALNVLTTYEIPHETSMVMGIFPIPMRYACWAELILIQLLVPNASFTGHLAGIIVGLLYVKGPLKSVMNGIARIAFDGRRFGGFRQSYTYHAAPTGTRYVAPQPRRPPNDSDDEELQAAIRASLRETHHSPPPQNQRSRIPRHDLPYPTHNGENDPVFQAALAESLRQRQGTTQQSNHIPEAMPYPPGGTMSQSPGTVDGSSLLPSYEEATNERLYPSLPNDGSQNARPATPSAPPPPPYDTPVTPPYPQHDTIPTPDIIRQRRLRRFER</sequence>
<dbReference type="SUPFAM" id="SSF144091">
    <property type="entry name" value="Rhomboid-like"/>
    <property type="match status" value="1"/>
</dbReference>
<keyword evidence="4 9" id="KW-0812">Transmembrane</keyword>
<dbReference type="InterPro" id="IPR022764">
    <property type="entry name" value="Peptidase_S54_rhomboid_dom"/>
</dbReference>
<feature type="transmembrane region" description="Helical" evidence="9">
    <location>
        <begin position="197"/>
        <end position="215"/>
    </location>
</feature>
<feature type="compositionally biased region" description="Polar residues" evidence="8">
    <location>
        <begin position="319"/>
        <end position="329"/>
    </location>
</feature>
<dbReference type="Pfam" id="PF01694">
    <property type="entry name" value="Rhomboid"/>
    <property type="match status" value="1"/>
</dbReference>
<dbReference type="AlphaFoldDB" id="A0A6P8HQH9"/>
<feature type="domain" description="Peptidase S54 rhomboid" evidence="10">
    <location>
        <begin position="67"/>
        <end position="211"/>
    </location>
</feature>
<keyword evidence="6 9" id="KW-1133">Transmembrane helix</keyword>
<evidence type="ECO:0000256" key="1">
    <source>
        <dbReference type="ARBA" id="ARBA00004141"/>
    </source>
</evidence>
<dbReference type="Proteomes" id="UP000515163">
    <property type="component" value="Unplaced"/>
</dbReference>
<proteinExistence type="inferred from homology"/>
<dbReference type="SMART" id="SM00726">
    <property type="entry name" value="UIM"/>
    <property type="match status" value="2"/>
</dbReference>
<dbReference type="RefSeq" id="XP_031554897.1">
    <property type="nucleotide sequence ID" value="XM_031699037.1"/>
</dbReference>
<dbReference type="GO" id="GO:0004252">
    <property type="term" value="F:serine-type endopeptidase activity"/>
    <property type="evidence" value="ECO:0007669"/>
    <property type="project" value="InterPro"/>
</dbReference>
<keyword evidence="3" id="KW-0645">Protease</keyword>
<comment type="subcellular location">
    <subcellularLocation>
        <location evidence="1">Membrane</location>
        <topology evidence="1">Multi-pass membrane protein</topology>
    </subcellularLocation>
</comment>
<evidence type="ECO:0000256" key="3">
    <source>
        <dbReference type="ARBA" id="ARBA00022670"/>
    </source>
</evidence>
<feature type="compositionally biased region" description="Pro residues" evidence="8">
    <location>
        <begin position="383"/>
        <end position="400"/>
    </location>
</feature>
<evidence type="ECO:0000313" key="12">
    <source>
        <dbReference type="RefSeq" id="XP_031554897.1"/>
    </source>
</evidence>
<evidence type="ECO:0000256" key="2">
    <source>
        <dbReference type="ARBA" id="ARBA00009045"/>
    </source>
</evidence>
<accession>A0A6P8HQH9</accession>
<dbReference type="Gene3D" id="1.20.1540.10">
    <property type="entry name" value="Rhomboid-like"/>
    <property type="match status" value="1"/>
</dbReference>
<evidence type="ECO:0000256" key="5">
    <source>
        <dbReference type="ARBA" id="ARBA00022801"/>
    </source>
</evidence>
<dbReference type="Gene3D" id="6.10.140.100">
    <property type="match status" value="1"/>
</dbReference>
<evidence type="ECO:0000259" key="10">
    <source>
        <dbReference type="Pfam" id="PF01694"/>
    </source>
</evidence>
<dbReference type="FunFam" id="1.20.1540.10:FF:000008">
    <property type="entry name" value="RHOMBOID-like protein 13"/>
    <property type="match status" value="1"/>
</dbReference>
<feature type="transmembrane region" description="Helical" evidence="9">
    <location>
        <begin position="107"/>
        <end position="126"/>
    </location>
</feature>